<sequence>MKKLSSIIFSDKDIKQNIIKAVLFITAICQFALILFFNIFEARTHLGIDSSWDYLKTAVVANSGSIYPTSLLSETTAPLIDRLFIFALPLYKITGNIWISYAIANLITTVLIIILIYKILKIKECSFTSFLVVLNLFLCPYQLNEFSWMNDLGYFSCIHVMASVYSFRILGMLLAYRILLIDKINKKEIALIAVSILLSVLFGIGSGMSMIAMFFLPLLLSRIILTFINNDWAFLKNRKSLFVYASIISVGVGRVLGGALGLTYKDAIENWISADGFWSNLGNEIVAFMLLLGAIPEAGVERSPMSLAGLSHVFGLVIFVAIVISLFFVIVSLVKSAKTKALDEFWATLVTVVLATILEFSLLDTTYGDPTFEKRYLLTALVTGFFFVAFFINKTDKDSLFRGFCILVVTGAIILIDLVSDYNYKKQGSDEFQMEAMVDVIDSTDAGLVYAYGDNTIIYERCIRVMDLDRYYKQIRDDGSLNNWGDYRYYDDSTQYVGPTILMVDVDGKKPSDEIMSKYQLLDTIHNIGIYYSKDNPIDLEDI</sequence>
<feature type="transmembrane region" description="Helical" evidence="1">
    <location>
        <begin position="241"/>
        <end position="264"/>
    </location>
</feature>
<evidence type="ECO:0000256" key="1">
    <source>
        <dbReference type="SAM" id="Phobius"/>
    </source>
</evidence>
<feature type="transmembrane region" description="Helical" evidence="1">
    <location>
        <begin position="127"/>
        <end position="146"/>
    </location>
</feature>
<feature type="transmembrane region" description="Helical" evidence="1">
    <location>
        <begin position="345"/>
        <end position="363"/>
    </location>
</feature>
<feature type="transmembrane region" description="Helical" evidence="1">
    <location>
        <begin position="307"/>
        <end position="333"/>
    </location>
</feature>
<organism evidence="2 3">
    <name type="scientific">Pseudobutyrivibrio xylanivorans</name>
    <dbReference type="NCBI Taxonomy" id="185007"/>
    <lineage>
        <taxon>Bacteria</taxon>
        <taxon>Bacillati</taxon>
        <taxon>Bacillota</taxon>
        <taxon>Clostridia</taxon>
        <taxon>Lachnospirales</taxon>
        <taxon>Lachnospiraceae</taxon>
        <taxon>Pseudobutyrivibrio</taxon>
    </lineage>
</organism>
<proteinExistence type="predicted"/>
<dbReference type="Proteomes" id="UP000473091">
    <property type="component" value="Unassembled WGS sequence"/>
</dbReference>
<feature type="transmembrane region" description="Helical" evidence="1">
    <location>
        <begin position="399"/>
        <end position="419"/>
    </location>
</feature>
<gene>
    <name evidence="2" type="ORF">F0Q01_10305</name>
</gene>
<feature type="transmembrane region" description="Helical" evidence="1">
    <location>
        <begin position="375"/>
        <end position="393"/>
    </location>
</feature>
<dbReference type="RefSeq" id="WP_090488674.1">
    <property type="nucleotide sequence ID" value="NZ_VTVE01000003.1"/>
</dbReference>
<name>A0A6M0LI76_PSEXY</name>
<keyword evidence="1" id="KW-0472">Membrane</keyword>
<reference evidence="2 3" key="2">
    <citation type="submission" date="2020-03" db="EMBL/GenBank/DDBJ databases">
        <title>Investigating the evolutionary divergence of the Butyrivibrio group.</title>
        <authorList>
            <person name="Skvortsov T."/>
            <person name="Santos F.G."/>
            <person name="Ting K.S."/>
            <person name="Creevey C.J."/>
        </authorList>
    </citation>
    <scope>NUCLEOTIDE SEQUENCE [LARGE SCALE GENOMIC DNA]</scope>
    <source>
        <strain evidence="2 3">MZ8</strain>
    </source>
</reference>
<dbReference type="AlphaFoldDB" id="A0A6M0LI76"/>
<evidence type="ECO:0000313" key="3">
    <source>
        <dbReference type="Proteomes" id="UP000473091"/>
    </source>
</evidence>
<reference evidence="2 3" key="1">
    <citation type="submission" date="2019-09" db="EMBL/GenBank/DDBJ databases">
        <authorList>
            <person name="Pidcock S.E."/>
            <person name="Huws S.A."/>
        </authorList>
    </citation>
    <scope>NUCLEOTIDE SEQUENCE [LARGE SCALE GENOMIC DNA]</scope>
    <source>
        <strain evidence="2 3">MZ8</strain>
    </source>
</reference>
<feature type="transmembrane region" description="Helical" evidence="1">
    <location>
        <begin position="188"/>
        <end position="205"/>
    </location>
</feature>
<keyword evidence="1" id="KW-1133">Transmembrane helix</keyword>
<evidence type="ECO:0000313" key="2">
    <source>
        <dbReference type="EMBL" id="NEX02268.1"/>
    </source>
</evidence>
<feature type="transmembrane region" description="Helical" evidence="1">
    <location>
        <begin position="21"/>
        <end position="40"/>
    </location>
</feature>
<keyword evidence="1" id="KW-0812">Transmembrane</keyword>
<comment type="caution">
    <text evidence="2">The sequence shown here is derived from an EMBL/GenBank/DDBJ whole genome shotgun (WGS) entry which is preliminary data.</text>
</comment>
<feature type="transmembrane region" description="Helical" evidence="1">
    <location>
        <begin position="276"/>
        <end position="295"/>
    </location>
</feature>
<feature type="transmembrane region" description="Helical" evidence="1">
    <location>
        <begin position="98"/>
        <end position="120"/>
    </location>
</feature>
<feature type="transmembrane region" description="Helical" evidence="1">
    <location>
        <begin position="152"/>
        <end position="176"/>
    </location>
</feature>
<dbReference type="EMBL" id="VTVE01000003">
    <property type="protein sequence ID" value="NEX02268.1"/>
    <property type="molecule type" value="Genomic_DNA"/>
</dbReference>
<accession>A0A6M0LI76</accession>
<protein>
    <submittedName>
        <fullName evidence="2">Uncharacterized protein</fullName>
    </submittedName>
</protein>